<dbReference type="PANTHER" id="PTHR42861">
    <property type="entry name" value="CALCIUM-TRANSPORTING ATPASE"/>
    <property type="match status" value="1"/>
</dbReference>
<accession>C0QE12</accession>
<dbReference type="HOGENOM" id="CLU_002360_2_1_7"/>
<dbReference type="InterPro" id="IPR018303">
    <property type="entry name" value="ATPase_P-typ_P_site"/>
</dbReference>
<keyword evidence="12" id="KW-0378">Hydrolase</keyword>
<keyword evidence="8 10" id="KW-1133">Transmembrane helix</keyword>
<feature type="transmembrane region" description="Helical" evidence="10">
    <location>
        <begin position="55"/>
        <end position="73"/>
    </location>
</feature>
<dbReference type="Pfam" id="PF00122">
    <property type="entry name" value="E1-E2_ATPase"/>
    <property type="match status" value="1"/>
</dbReference>
<dbReference type="SMART" id="SM00831">
    <property type="entry name" value="Cation_ATPase_N"/>
    <property type="match status" value="1"/>
</dbReference>
<dbReference type="GO" id="GO:0046872">
    <property type="term" value="F:metal ion binding"/>
    <property type="evidence" value="ECO:0007669"/>
    <property type="project" value="UniProtKB-KW"/>
</dbReference>
<evidence type="ECO:0000256" key="5">
    <source>
        <dbReference type="ARBA" id="ARBA00022741"/>
    </source>
</evidence>
<evidence type="ECO:0000256" key="7">
    <source>
        <dbReference type="ARBA" id="ARBA00022967"/>
    </source>
</evidence>
<dbReference type="InterPro" id="IPR023299">
    <property type="entry name" value="ATPase_P-typ_cyto_dom_N"/>
</dbReference>
<dbReference type="Proteomes" id="UP000000442">
    <property type="component" value="Chromosome"/>
</dbReference>
<dbReference type="PRINTS" id="PR00121">
    <property type="entry name" value="NAKATPASE"/>
</dbReference>
<evidence type="ECO:0000256" key="2">
    <source>
        <dbReference type="ARBA" id="ARBA00022475"/>
    </source>
</evidence>
<keyword evidence="3 10" id="KW-0812">Transmembrane</keyword>
<dbReference type="AlphaFoldDB" id="C0QE12"/>
<dbReference type="InterPro" id="IPR023298">
    <property type="entry name" value="ATPase_P-typ_TM_dom_sf"/>
</dbReference>
<feature type="domain" description="Cation-transporting P-type ATPase N-terminal" evidence="11">
    <location>
        <begin position="1"/>
        <end position="75"/>
    </location>
</feature>
<dbReference type="GO" id="GO:0098662">
    <property type="term" value="P:inorganic cation transmembrane transport"/>
    <property type="evidence" value="ECO:0007669"/>
    <property type="project" value="UniProtKB-ARBA"/>
</dbReference>
<evidence type="ECO:0000256" key="9">
    <source>
        <dbReference type="ARBA" id="ARBA00023136"/>
    </source>
</evidence>
<protein>
    <submittedName>
        <fullName evidence="12">Pma1</fullName>
        <ecNumber evidence="12">3.6.3.-</ecNumber>
    </submittedName>
</protein>
<evidence type="ECO:0000259" key="11">
    <source>
        <dbReference type="SMART" id="SM00831"/>
    </source>
</evidence>
<keyword evidence="6" id="KW-0067">ATP-binding</keyword>
<dbReference type="Gene3D" id="2.70.150.10">
    <property type="entry name" value="Calcium-transporting ATPase, cytoplasmic transduction domain A"/>
    <property type="match status" value="1"/>
</dbReference>
<dbReference type="STRING" id="177437.HRM2_43770"/>
<dbReference type="SUPFAM" id="SSF81660">
    <property type="entry name" value="Metal cation-transporting ATPase, ATP-binding domain N"/>
    <property type="match status" value="1"/>
</dbReference>
<feature type="transmembrane region" description="Helical" evidence="10">
    <location>
        <begin position="243"/>
        <end position="263"/>
    </location>
</feature>
<gene>
    <name evidence="12" type="primary">pma1</name>
    <name evidence="12" type="ordered locus">HRM2_43770</name>
</gene>
<dbReference type="PRINTS" id="PR00119">
    <property type="entry name" value="CATATPASE"/>
</dbReference>
<dbReference type="InterPro" id="IPR008250">
    <property type="entry name" value="ATPase_P-typ_transduc_dom_A_sf"/>
</dbReference>
<dbReference type="EMBL" id="CP001087">
    <property type="protein sequence ID" value="ACN17433.1"/>
    <property type="molecule type" value="Genomic_DNA"/>
</dbReference>
<dbReference type="GO" id="GO:0046873">
    <property type="term" value="F:metal ion transmembrane transporter activity"/>
    <property type="evidence" value="ECO:0007669"/>
    <property type="project" value="UniProtKB-ARBA"/>
</dbReference>
<dbReference type="Gene3D" id="3.40.50.1000">
    <property type="entry name" value="HAD superfamily/HAD-like"/>
    <property type="match status" value="1"/>
</dbReference>
<dbReference type="GO" id="GO:0005886">
    <property type="term" value="C:plasma membrane"/>
    <property type="evidence" value="ECO:0007669"/>
    <property type="project" value="UniProtKB-SubCell"/>
</dbReference>
<organism evidence="12 13">
    <name type="scientific">Desulforapulum autotrophicum (strain ATCC 43914 / DSM 3382 / VKM B-1955 / HRM2)</name>
    <name type="common">Desulfobacterium autotrophicum</name>
    <dbReference type="NCBI Taxonomy" id="177437"/>
    <lineage>
        <taxon>Bacteria</taxon>
        <taxon>Pseudomonadati</taxon>
        <taxon>Thermodesulfobacteriota</taxon>
        <taxon>Desulfobacteria</taxon>
        <taxon>Desulfobacterales</taxon>
        <taxon>Desulfobacteraceae</taxon>
        <taxon>Desulforapulum</taxon>
    </lineage>
</organism>
<evidence type="ECO:0000256" key="8">
    <source>
        <dbReference type="ARBA" id="ARBA00022989"/>
    </source>
</evidence>
<dbReference type="InterPro" id="IPR001757">
    <property type="entry name" value="P_typ_ATPase"/>
</dbReference>
<dbReference type="SUPFAM" id="SSF81665">
    <property type="entry name" value="Calcium ATPase, transmembrane domain M"/>
    <property type="match status" value="1"/>
</dbReference>
<dbReference type="InterPro" id="IPR004014">
    <property type="entry name" value="ATPase_P-typ_cation-transptr_N"/>
</dbReference>
<keyword evidence="13" id="KW-1185">Reference proteome</keyword>
<dbReference type="Gene3D" id="3.40.1110.10">
    <property type="entry name" value="Calcium-transporting ATPase, cytoplasmic domain N"/>
    <property type="match status" value="1"/>
</dbReference>
<dbReference type="FunFam" id="3.40.50.1000:FF:000001">
    <property type="entry name" value="Phospholipid-transporting ATPase IC"/>
    <property type="match status" value="1"/>
</dbReference>
<dbReference type="Pfam" id="PF13246">
    <property type="entry name" value="Cation_ATPase"/>
    <property type="match status" value="1"/>
</dbReference>
<dbReference type="Gene3D" id="1.20.1110.10">
    <property type="entry name" value="Calcium-transporting ATPase, transmembrane domain"/>
    <property type="match status" value="1"/>
</dbReference>
<dbReference type="NCBIfam" id="TIGR01494">
    <property type="entry name" value="ATPase_P-type"/>
    <property type="match status" value="2"/>
</dbReference>
<dbReference type="GO" id="GO:0015662">
    <property type="term" value="F:P-type ion transporter activity"/>
    <property type="evidence" value="ECO:0007669"/>
    <property type="project" value="UniProtKB-ARBA"/>
</dbReference>
<keyword evidence="2" id="KW-1003">Cell membrane</keyword>
<evidence type="ECO:0000313" key="13">
    <source>
        <dbReference type="Proteomes" id="UP000000442"/>
    </source>
</evidence>
<dbReference type="eggNOG" id="COG0474">
    <property type="taxonomic scope" value="Bacteria"/>
</dbReference>
<feature type="transmembrane region" description="Helical" evidence="10">
    <location>
        <begin position="79"/>
        <end position="95"/>
    </location>
</feature>
<evidence type="ECO:0000313" key="12">
    <source>
        <dbReference type="EMBL" id="ACN17433.1"/>
    </source>
</evidence>
<dbReference type="KEGG" id="dat:HRM2_43770"/>
<evidence type="ECO:0000256" key="3">
    <source>
        <dbReference type="ARBA" id="ARBA00022692"/>
    </source>
</evidence>
<keyword evidence="4" id="KW-0479">Metal-binding</keyword>
<dbReference type="GO" id="GO:0016887">
    <property type="term" value="F:ATP hydrolysis activity"/>
    <property type="evidence" value="ECO:0007669"/>
    <property type="project" value="InterPro"/>
</dbReference>
<dbReference type="InterPro" id="IPR036412">
    <property type="entry name" value="HAD-like_sf"/>
</dbReference>
<dbReference type="SUPFAM" id="SSF56784">
    <property type="entry name" value="HAD-like"/>
    <property type="match status" value="1"/>
</dbReference>
<dbReference type="SUPFAM" id="SSF81653">
    <property type="entry name" value="Calcium ATPase, transduction domain A"/>
    <property type="match status" value="1"/>
</dbReference>
<evidence type="ECO:0000256" key="4">
    <source>
        <dbReference type="ARBA" id="ARBA00022723"/>
    </source>
</evidence>
<dbReference type="EC" id="3.6.3.-" evidence="12"/>
<name>C0QE12_DESAH</name>
<evidence type="ECO:0000256" key="6">
    <source>
        <dbReference type="ARBA" id="ARBA00022840"/>
    </source>
</evidence>
<sequence length="566" mass="61406">MFYQKTKEAVCEQLGVKPSDGLDPLVSKQRLMENGPNALTQESPVPPWRRFINQFNDVMIFILIGAAAISFLAHETADGFIILAIVFLNGVLGFVQENNAEKSMQALKKMQIPYAQVLRGGVLLKLPSIDLVAGDIVQLNSGDVVPADGRLIETAGLKIEESQLTGESVPVDKHTRMILEDNPPLGDRYNMAYATSRVSAGRGRMVVTQTGMNTEIGHIAGLLSREVEEKTPLQIRLAQLGKILGISAVGICAFIFVVGWLQGREVFEMLMIAISLAVAAIPEGLPAIVTIVLAMGVKRMIKSNAIVRKLPAVETLGAASVICSDKTGTLTQNKMTVTHIVIDERVEVSKIKTLDDRLRMLIETAVYCNDAGLSENSDGTLLVGDPTETALLVMGQLFGINQGSLDAGKRKGEVPFDSDRKLMSTFHEQNGGYRVSVKGAADQLLERCDHLMSPDGIHPLTDADKTRIINEVKALSKEALRILGYAYQVVDRLPGQMTSETVEKGLVFIGLTAMMDPPREQVKHAVATAHAAGIRVVMITGDLYVTLPSKKGIVSCWFLGLVPRTL</sequence>
<dbReference type="InterPro" id="IPR059000">
    <property type="entry name" value="ATPase_P-type_domA"/>
</dbReference>
<dbReference type="PROSITE" id="PS00154">
    <property type="entry name" value="ATPASE_E1_E2"/>
    <property type="match status" value="1"/>
</dbReference>
<dbReference type="InterPro" id="IPR023214">
    <property type="entry name" value="HAD_sf"/>
</dbReference>
<keyword evidence="5" id="KW-0547">Nucleotide-binding</keyword>
<dbReference type="GO" id="GO:0005524">
    <property type="term" value="F:ATP binding"/>
    <property type="evidence" value="ECO:0007669"/>
    <property type="project" value="UniProtKB-KW"/>
</dbReference>
<reference evidence="12 13" key="1">
    <citation type="journal article" date="2009" name="Environ. Microbiol.">
        <title>Genome sequence of Desulfobacterium autotrophicum HRM2, a marine sulfate reducer oxidizing organic carbon completely to carbon dioxide.</title>
        <authorList>
            <person name="Strittmatter A.W."/>
            <person name="Liesegang H."/>
            <person name="Rabus R."/>
            <person name="Decker I."/>
            <person name="Amann J."/>
            <person name="Andres S."/>
            <person name="Henne A."/>
            <person name="Fricke W.F."/>
            <person name="Martinez-Arias R."/>
            <person name="Bartels D."/>
            <person name="Goesmann A."/>
            <person name="Krause L."/>
            <person name="Puehler A."/>
            <person name="Klenk H.P."/>
            <person name="Richter M."/>
            <person name="Schuler M."/>
            <person name="Gloeckner F.O."/>
            <person name="Meyerdierks A."/>
            <person name="Gottschalk G."/>
            <person name="Amann R."/>
        </authorList>
    </citation>
    <scope>NUCLEOTIDE SEQUENCE [LARGE SCALE GENOMIC DNA]</scope>
    <source>
        <strain evidence="13">ATCC 43914 / DSM 3382 / HRM2</strain>
    </source>
</reference>
<comment type="subcellular location">
    <subcellularLocation>
        <location evidence="1">Cell membrane</location>
        <topology evidence="1">Multi-pass membrane protein</topology>
    </subcellularLocation>
</comment>
<feature type="transmembrane region" description="Helical" evidence="10">
    <location>
        <begin position="269"/>
        <end position="294"/>
    </location>
</feature>
<dbReference type="GO" id="GO:0019829">
    <property type="term" value="F:ATPase-coupled monoatomic cation transmembrane transporter activity"/>
    <property type="evidence" value="ECO:0007669"/>
    <property type="project" value="UniProtKB-ARBA"/>
</dbReference>
<keyword evidence="7" id="KW-1278">Translocase</keyword>
<evidence type="ECO:0000256" key="10">
    <source>
        <dbReference type="SAM" id="Phobius"/>
    </source>
</evidence>
<evidence type="ECO:0000256" key="1">
    <source>
        <dbReference type="ARBA" id="ARBA00004651"/>
    </source>
</evidence>
<dbReference type="FunFam" id="2.70.150.10:FF:000016">
    <property type="entry name" value="Calcium-transporting P-type ATPase putative"/>
    <property type="match status" value="1"/>
</dbReference>
<proteinExistence type="predicted"/>
<keyword evidence="9 10" id="KW-0472">Membrane</keyword>
<dbReference type="Pfam" id="PF00690">
    <property type="entry name" value="Cation_ATPase_N"/>
    <property type="match status" value="1"/>
</dbReference>